<gene>
    <name evidence="1" type="ORF">KIN20_020896</name>
</gene>
<protein>
    <submittedName>
        <fullName evidence="1">Uncharacterized protein</fullName>
    </submittedName>
</protein>
<evidence type="ECO:0000313" key="2">
    <source>
        <dbReference type="Proteomes" id="UP001196413"/>
    </source>
</evidence>
<dbReference type="AlphaFoldDB" id="A0AAD5NAB2"/>
<comment type="caution">
    <text evidence="1">The sequence shown here is derived from an EMBL/GenBank/DDBJ whole genome shotgun (WGS) entry which is preliminary data.</text>
</comment>
<evidence type="ECO:0000313" key="1">
    <source>
        <dbReference type="EMBL" id="KAJ1361604.1"/>
    </source>
</evidence>
<dbReference type="EMBL" id="JAHQIW010004243">
    <property type="protein sequence ID" value="KAJ1361604.1"/>
    <property type="molecule type" value="Genomic_DNA"/>
</dbReference>
<name>A0AAD5NAB2_PARTN</name>
<keyword evidence="2" id="KW-1185">Reference proteome</keyword>
<sequence length="91" mass="9770">MTSILHAGWWVTPTAGSGGSFEVLSVDTSIVSLAVRVHYGPRPKCPVEKTKTKHDLNVMLAAANRTTAVQLIEALKRLVGFGNIAVDKVQN</sequence>
<organism evidence="1 2">
    <name type="scientific">Parelaphostrongylus tenuis</name>
    <name type="common">Meningeal worm</name>
    <dbReference type="NCBI Taxonomy" id="148309"/>
    <lineage>
        <taxon>Eukaryota</taxon>
        <taxon>Metazoa</taxon>
        <taxon>Ecdysozoa</taxon>
        <taxon>Nematoda</taxon>
        <taxon>Chromadorea</taxon>
        <taxon>Rhabditida</taxon>
        <taxon>Rhabditina</taxon>
        <taxon>Rhabditomorpha</taxon>
        <taxon>Strongyloidea</taxon>
        <taxon>Metastrongylidae</taxon>
        <taxon>Parelaphostrongylus</taxon>
    </lineage>
</organism>
<reference evidence="1" key="1">
    <citation type="submission" date="2021-06" db="EMBL/GenBank/DDBJ databases">
        <title>Parelaphostrongylus tenuis whole genome reference sequence.</title>
        <authorList>
            <person name="Garwood T.J."/>
            <person name="Larsen P.A."/>
            <person name="Fountain-Jones N.M."/>
            <person name="Garbe J.R."/>
            <person name="Macchietto M.G."/>
            <person name="Kania S.A."/>
            <person name="Gerhold R.W."/>
            <person name="Richards J.E."/>
            <person name="Wolf T.M."/>
        </authorList>
    </citation>
    <scope>NUCLEOTIDE SEQUENCE</scope>
    <source>
        <strain evidence="1">MNPRO001-30</strain>
        <tissue evidence="1">Meninges</tissue>
    </source>
</reference>
<dbReference type="Proteomes" id="UP001196413">
    <property type="component" value="Unassembled WGS sequence"/>
</dbReference>
<accession>A0AAD5NAB2</accession>
<proteinExistence type="predicted"/>